<name>A0A8X6XDF2_9ARAC</name>
<dbReference type="OrthoDB" id="6412392at2759"/>
<proteinExistence type="predicted"/>
<evidence type="ECO:0000313" key="1">
    <source>
        <dbReference type="EMBL" id="GFY51343.1"/>
    </source>
</evidence>
<reference evidence="1" key="1">
    <citation type="submission" date="2020-08" db="EMBL/GenBank/DDBJ databases">
        <title>Multicomponent nature underlies the extraordinary mechanical properties of spider dragline silk.</title>
        <authorList>
            <person name="Kono N."/>
            <person name="Nakamura H."/>
            <person name="Mori M."/>
            <person name="Yoshida Y."/>
            <person name="Ohtoshi R."/>
            <person name="Malay A.D."/>
            <person name="Moran D.A.P."/>
            <person name="Tomita M."/>
            <person name="Numata K."/>
            <person name="Arakawa K."/>
        </authorList>
    </citation>
    <scope>NUCLEOTIDE SEQUENCE</scope>
</reference>
<protein>
    <submittedName>
        <fullName evidence="1">Uncharacterized protein</fullName>
    </submittedName>
</protein>
<gene>
    <name evidence="1" type="primary">NCL1_34539</name>
    <name evidence="1" type="ORF">TNIN_106471</name>
</gene>
<accession>A0A8X6XDF2</accession>
<comment type="caution">
    <text evidence="1">The sequence shown here is derived from an EMBL/GenBank/DDBJ whole genome shotgun (WGS) entry which is preliminary data.</text>
</comment>
<keyword evidence="2" id="KW-1185">Reference proteome</keyword>
<dbReference type="Proteomes" id="UP000886998">
    <property type="component" value="Unassembled WGS sequence"/>
</dbReference>
<evidence type="ECO:0000313" key="2">
    <source>
        <dbReference type="Proteomes" id="UP000886998"/>
    </source>
</evidence>
<dbReference type="AlphaFoldDB" id="A0A8X6XDF2"/>
<sequence>MYNNLHWEPPVCFNELVPPPVLLFRQCIGKAITHHCMEELFSRYEPEWSLLSEIEAATYIQNYLRSLMETIPNGSYHTYLLFISFIGHLCVQAIRTERCEIVQYILMEASFILFSRCSSFNHMANLNRAAINYNAQHRKTCGKSGF</sequence>
<organism evidence="1 2">
    <name type="scientific">Trichonephila inaurata madagascariensis</name>
    <dbReference type="NCBI Taxonomy" id="2747483"/>
    <lineage>
        <taxon>Eukaryota</taxon>
        <taxon>Metazoa</taxon>
        <taxon>Ecdysozoa</taxon>
        <taxon>Arthropoda</taxon>
        <taxon>Chelicerata</taxon>
        <taxon>Arachnida</taxon>
        <taxon>Araneae</taxon>
        <taxon>Araneomorphae</taxon>
        <taxon>Entelegynae</taxon>
        <taxon>Araneoidea</taxon>
        <taxon>Nephilidae</taxon>
        <taxon>Trichonephila</taxon>
        <taxon>Trichonephila inaurata</taxon>
    </lineage>
</organism>
<dbReference type="EMBL" id="BMAV01008028">
    <property type="protein sequence ID" value="GFY51343.1"/>
    <property type="molecule type" value="Genomic_DNA"/>
</dbReference>